<reference evidence="13 14" key="1">
    <citation type="submission" date="2020-08" db="EMBL/GenBank/DDBJ databases">
        <title>Bridging the membrane lipid divide: bacteria of the FCB group superphylum have the potential to synthesize archaeal ether lipids.</title>
        <authorList>
            <person name="Villanueva L."/>
            <person name="Von Meijenfeldt F.A.B."/>
            <person name="Westbye A.B."/>
            <person name="Yadav S."/>
            <person name="Hopmans E.C."/>
            <person name="Dutilh B.E."/>
            <person name="Sinninghe Damste J.S."/>
        </authorList>
    </citation>
    <scope>NUCLEOTIDE SEQUENCE [LARGE SCALE GENOMIC DNA]</scope>
    <source>
        <strain evidence="13">NIOZ-UU30</strain>
    </source>
</reference>
<dbReference type="PROSITE" id="PS50109">
    <property type="entry name" value="HIS_KIN"/>
    <property type="match status" value="1"/>
</dbReference>
<dbReference type="CDD" id="cd06225">
    <property type="entry name" value="HAMP"/>
    <property type="match status" value="1"/>
</dbReference>
<dbReference type="InterPro" id="IPR004358">
    <property type="entry name" value="Sig_transdc_His_kin-like_C"/>
</dbReference>
<organism evidence="13 14">
    <name type="scientific">Candidatus Desulfatibia profunda</name>
    <dbReference type="NCBI Taxonomy" id="2841695"/>
    <lineage>
        <taxon>Bacteria</taxon>
        <taxon>Pseudomonadati</taxon>
        <taxon>Thermodesulfobacteriota</taxon>
        <taxon>Desulfobacteria</taxon>
        <taxon>Desulfobacterales</taxon>
        <taxon>Desulfobacterales incertae sedis</taxon>
        <taxon>Candidatus Desulfatibia</taxon>
    </lineage>
</organism>
<evidence type="ECO:0000313" key="13">
    <source>
        <dbReference type="EMBL" id="MBC8361465.1"/>
    </source>
</evidence>
<dbReference type="Pfam" id="PF00672">
    <property type="entry name" value="HAMP"/>
    <property type="match status" value="1"/>
</dbReference>
<dbReference type="SUPFAM" id="SSF158472">
    <property type="entry name" value="HAMP domain-like"/>
    <property type="match status" value="1"/>
</dbReference>
<dbReference type="GO" id="GO:0016020">
    <property type="term" value="C:membrane"/>
    <property type="evidence" value="ECO:0007669"/>
    <property type="project" value="UniProtKB-SubCell"/>
</dbReference>
<feature type="domain" description="Histidine kinase" evidence="11">
    <location>
        <begin position="258"/>
        <end position="469"/>
    </location>
</feature>
<evidence type="ECO:0000259" key="11">
    <source>
        <dbReference type="PROSITE" id="PS50109"/>
    </source>
</evidence>
<dbReference type="GO" id="GO:0000155">
    <property type="term" value="F:phosphorelay sensor kinase activity"/>
    <property type="evidence" value="ECO:0007669"/>
    <property type="project" value="InterPro"/>
</dbReference>
<dbReference type="SUPFAM" id="SSF55874">
    <property type="entry name" value="ATPase domain of HSP90 chaperone/DNA topoisomerase II/histidine kinase"/>
    <property type="match status" value="1"/>
</dbReference>
<evidence type="ECO:0000313" key="14">
    <source>
        <dbReference type="Proteomes" id="UP000603434"/>
    </source>
</evidence>
<evidence type="ECO:0000256" key="8">
    <source>
        <dbReference type="ARBA" id="ARBA00022840"/>
    </source>
</evidence>
<dbReference type="SMART" id="SM00388">
    <property type="entry name" value="HisKA"/>
    <property type="match status" value="1"/>
</dbReference>
<feature type="domain" description="HAMP" evidence="12">
    <location>
        <begin position="189"/>
        <end position="241"/>
    </location>
</feature>
<keyword evidence="4" id="KW-0597">Phosphoprotein</keyword>
<dbReference type="SMART" id="SM00387">
    <property type="entry name" value="HATPase_c"/>
    <property type="match status" value="1"/>
</dbReference>
<dbReference type="Pfam" id="PF00512">
    <property type="entry name" value="HisKA"/>
    <property type="match status" value="1"/>
</dbReference>
<dbReference type="GO" id="GO:0005524">
    <property type="term" value="F:ATP binding"/>
    <property type="evidence" value="ECO:0007669"/>
    <property type="project" value="UniProtKB-KW"/>
</dbReference>
<dbReference type="Pfam" id="PF02518">
    <property type="entry name" value="HATPase_c"/>
    <property type="match status" value="1"/>
</dbReference>
<sequence length="475" mass="53175">MKISIRQKIFLAFAIFIGISGLIWLRSYHSQYVLHQKLQIIERKNNLFNTILEARRYEKNFFLTLDKENIDQALVYINTAEDILLNITSEYGKFTLTKNLPERLTELRAYKKSLSELLQLHQNGTLLIPPAKISLIQLQGRKLTTELENILAKEGQVTRDLTAKSKTIHLIALVPIVILSGLVALFLIFNVNRPLKMIEDAIAKIATGDFKNIPEIATGDEFESLVISLNNMIKELNKRSEELIQAKKLASLGRLTSGVAHELNNPLNNISTSVQILLEEFGQGDPEYQKELLIGAEKQVDRARNIVKALLEFSRERTLKVKTVNFIDLVDEAVKSIKRELPANVKLELDVPADIQANLDPDRIQRVLINLILNALQAVGDEGTLKITASKEENQQEFSFEVQDTGCGIAKENITRIFDPFFSTKDVGKGSGLGLSIVYGIIEQHGGWIKVTSEEGEGATFTVFLPTGGQSSNIL</sequence>
<evidence type="ECO:0000256" key="10">
    <source>
        <dbReference type="SAM" id="Phobius"/>
    </source>
</evidence>
<dbReference type="InterPro" id="IPR003661">
    <property type="entry name" value="HisK_dim/P_dom"/>
</dbReference>
<evidence type="ECO:0000256" key="4">
    <source>
        <dbReference type="ARBA" id="ARBA00022553"/>
    </source>
</evidence>
<evidence type="ECO:0000256" key="5">
    <source>
        <dbReference type="ARBA" id="ARBA00022679"/>
    </source>
</evidence>
<dbReference type="Gene3D" id="6.10.340.10">
    <property type="match status" value="1"/>
</dbReference>
<dbReference type="InterPro" id="IPR003594">
    <property type="entry name" value="HATPase_dom"/>
</dbReference>
<comment type="catalytic activity">
    <reaction evidence="1">
        <text>ATP + protein L-histidine = ADP + protein N-phospho-L-histidine.</text>
        <dbReference type="EC" id="2.7.13.3"/>
    </reaction>
</comment>
<evidence type="ECO:0000256" key="7">
    <source>
        <dbReference type="ARBA" id="ARBA00022777"/>
    </source>
</evidence>
<gene>
    <name evidence="13" type="ORF">H8E23_08715</name>
</gene>
<dbReference type="PROSITE" id="PS50885">
    <property type="entry name" value="HAMP"/>
    <property type="match status" value="1"/>
</dbReference>
<comment type="subcellular location">
    <subcellularLocation>
        <location evidence="2">Membrane</location>
    </subcellularLocation>
</comment>
<dbReference type="AlphaFoldDB" id="A0A8J6NSB3"/>
<keyword evidence="10" id="KW-1133">Transmembrane helix</keyword>
<keyword evidence="7" id="KW-0418">Kinase</keyword>
<feature type="transmembrane region" description="Helical" evidence="10">
    <location>
        <begin position="168"/>
        <end position="189"/>
    </location>
</feature>
<dbReference type="Proteomes" id="UP000603434">
    <property type="component" value="Unassembled WGS sequence"/>
</dbReference>
<dbReference type="InterPro" id="IPR036890">
    <property type="entry name" value="HATPase_C_sf"/>
</dbReference>
<evidence type="ECO:0000256" key="1">
    <source>
        <dbReference type="ARBA" id="ARBA00000085"/>
    </source>
</evidence>
<dbReference type="FunFam" id="3.30.565.10:FF:000006">
    <property type="entry name" value="Sensor histidine kinase WalK"/>
    <property type="match status" value="1"/>
</dbReference>
<keyword evidence="9" id="KW-0902">Two-component regulatory system</keyword>
<protein>
    <recommendedName>
        <fullName evidence="3">histidine kinase</fullName>
        <ecNumber evidence="3">2.7.13.3</ecNumber>
    </recommendedName>
</protein>
<accession>A0A8J6NSB3</accession>
<dbReference type="PANTHER" id="PTHR43065:SF46">
    <property type="entry name" value="C4-DICARBOXYLATE TRANSPORT SENSOR PROTEIN DCTB"/>
    <property type="match status" value="1"/>
</dbReference>
<keyword evidence="8" id="KW-0067">ATP-binding</keyword>
<dbReference type="InterPro" id="IPR003660">
    <property type="entry name" value="HAMP_dom"/>
</dbReference>
<dbReference type="EC" id="2.7.13.3" evidence="3"/>
<dbReference type="PRINTS" id="PR00344">
    <property type="entry name" value="BCTRLSENSOR"/>
</dbReference>
<dbReference type="SMART" id="SM00304">
    <property type="entry name" value="HAMP"/>
    <property type="match status" value="1"/>
</dbReference>
<keyword evidence="10" id="KW-0472">Membrane</keyword>
<evidence type="ECO:0000259" key="12">
    <source>
        <dbReference type="PROSITE" id="PS50885"/>
    </source>
</evidence>
<evidence type="ECO:0000256" key="6">
    <source>
        <dbReference type="ARBA" id="ARBA00022741"/>
    </source>
</evidence>
<dbReference type="Gene3D" id="1.10.287.130">
    <property type="match status" value="1"/>
</dbReference>
<keyword evidence="5" id="KW-0808">Transferase</keyword>
<name>A0A8J6NSB3_9BACT</name>
<feature type="transmembrane region" description="Helical" evidence="10">
    <location>
        <begin position="9"/>
        <end position="28"/>
    </location>
</feature>
<proteinExistence type="predicted"/>
<dbReference type="SUPFAM" id="SSF47384">
    <property type="entry name" value="Homodimeric domain of signal transducing histidine kinase"/>
    <property type="match status" value="1"/>
</dbReference>
<evidence type="ECO:0000256" key="2">
    <source>
        <dbReference type="ARBA" id="ARBA00004370"/>
    </source>
</evidence>
<dbReference type="CDD" id="cd00082">
    <property type="entry name" value="HisKA"/>
    <property type="match status" value="1"/>
</dbReference>
<comment type="caution">
    <text evidence="13">The sequence shown here is derived from an EMBL/GenBank/DDBJ whole genome shotgun (WGS) entry which is preliminary data.</text>
</comment>
<dbReference type="InterPro" id="IPR036097">
    <property type="entry name" value="HisK_dim/P_sf"/>
</dbReference>
<keyword evidence="10" id="KW-0812">Transmembrane</keyword>
<evidence type="ECO:0000256" key="9">
    <source>
        <dbReference type="ARBA" id="ARBA00023012"/>
    </source>
</evidence>
<dbReference type="InterPro" id="IPR005467">
    <property type="entry name" value="His_kinase_dom"/>
</dbReference>
<dbReference type="EMBL" id="JACNJH010000134">
    <property type="protein sequence ID" value="MBC8361465.1"/>
    <property type="molecule type" value="Genomic_DNA"/>
</dbReference>
<keyword evidence="6" id="KW-0547">Nucleotide-binding</keyword>
<dbReference type="Gene3D" id="3.30.565.10">
    <property type="entry name" value="Histidine kinase-like ATPase, C-terminal domain"/>
    <property type="match status" value="1"/>
</dbReference>
<evidence type="ECO:0000256" key="3">
    <source>
        <dbReference type="ARBA" id="ARBA00012438"/>
    </source>
</evidence>
<dbReference type="PANTHER" id="PTHR43065">
    <property type="entry name" value="SENSOR HISTIDINE KINASE"/>
    <property type="match status" value="1"/>
</dbReference>